<dbReference type="Gene3D" id="1.10.10.10">
    <property type="entry name" value="Winged helix-like DNA-binding domain superfamily/Winged helix DNA-binding domain"/>
    <property type="match status" value="1"/>
</dbReference>
<dbReference type="Pfam" id="PF13377">
    <property type="entry name" value="Peripla_BP_3"/>
    <property type="match status" value="1"/>
</dbReference>
<dbReference type="RefSeq" id="WP_160628181.1">
    <property type="nucleotide sequence ID" value="NZ_CP047593.1"/>
</dbReference>
<dbReference type="Pfam" id="PF00392">
    <property type="entry name" value="GntR"/>
    <property type="match status" value="1"/>
</dbReference>
<dbReference type="GO" id="GO:0000976">
    <property type="term" value="F:transcription cis-regulatory region binding"/>
    <property type="evidence" value="ECO:0007669"/>
    <property type="project" value="TreeGrafter"/>
</dbReference>
<feature type="domain" description="HTH gntR-type" evidence="4">
    <location>
        <begin position="7"/>
        <end position="75"/>
    </location>
</feature>
<keyword evidence="1" id="KW-0805">Transcription regulation</keyword>
<dbReference type="PANTHER" id="PTHR30146:SF154">
    <property type="entry name" value="TRANSCRIPTION REGULATOR, MEMBER OF GALR FAMILY"/>
    <property type="match status" value="1"/>
</dbReference>
<evidence type="ECO:0000313" key="5">
    <source>
        <dbReference type="EMBL" id="QHI69154.1"/>
    </source>
</evidence>
<keyword evidence="6" id="KW-1185">Reference proteome</keyword>
<proteinExistence type="predicted"/>
<dbReference type="InterPro" id="IPR036390">
    <property type="entry name" value="WH_DNA-bd_sf"/>
</dbReference>
<accession>A0A6P1M9C7</accession>
<protein>
    <submittedName>
        <fullName evidence="5">GntR family transcriptional regulator</fullName>
    </submittedName>
</protein>
<dbReference type="Proteomes" id="UP000464954">
    <property type="component" value="Chromosome"/>
</dbReference>
<dbReference type="SUPFAM" id="SSF46785">
    <property type="entry name" value="Winged helix' DNA-binding domain"/>
    <property type="match status" value="1"/>
</dbReference>
<dbReference type="SUPFAM" id="SSF53822">
    <property type="entry name" value="Periplasmic binding protein-like I"/>
    <property type="match status" value="1"/>
</dbReference>
<dbReference type="PROSITE" id="PS50949">
    <property type="entry name" value="HTH_GNTR"/>
    <property type="match status" value="1"/>
</dbReference>
<reference evidence="5 6" key="1">
    <citation type="submission" date="2020-01" db="EMBL/GenBank/DDBJ databases">
        <title>Ponticoccus aerotolerans gen. nov., sp. nov., an anaerobic bacterium and proposal of Ponticoccusceae fam. nov., Ponticoccusles ord. nov. and Ponticoccuse classis nov. in the phylum Kiritimatiellaeota.</title>
        <authorList>
            <person name="Zhou L.Y."/>
            <person name="Du Z.J."/>
        </authorList>
    </citation>
    <scope>NUCLEOTIDE SEQUENCE [LARGE SCALE GENOMIC DNA]</scope>
    <source>
        <strain evidence="5 6">S-5007</strain>
    </source>
</reference>
<evidence type="ECO:0000256" key="3">
    <source>
        <dbReference type="ARBA" id="ARBA00023163"/>
    </source>
</evidence>
<evidence type="ECO:0000259" key="4">
    <source>
        <dbReference type="PROSITE" id="PS50949"/>
    </source>
</evidence>
<name>A0A6P1M9C7_9BACT</name>
<dbReference type="AlphaFoldDB" id="A0A6P1M9C7"/>
<dbReference type="PRINTS" id="PR00035">
    <property type="entry name" value="HTHGNTR"/>
</dbReference>
<dbReference type="SMART" id="SM00345">
    <property type="entry name" value="HTH_GNTR"/>
    <property type="match status" value="1"/>
</dbReference>
<sequence length="365" mass="40322">MLPSKIYSKSEQVRNLLIEGIESGQFNEKDLIPSENVLTEKFGISRNTIREAVAALVNEGILTRIQGKGTFVQEGARDLLATREIRSFCLVGCEHSVSYSLGGFMSTMVLGMHAVLDELSIPVRVVNLGAGDSLLSYLQKPGRSLEQLECSGVLFAGYQCSEDELNLLEESGIRCVSVGPQQADSRMSFADEDHEFGAYLAIQHLTEQGHRRIAMVDSEVYSAFGRRKKGAEKALRDAGISISQPWNFPVSERFSVEEVMDEILEKVPDISGLVIYPGIVPVFYRELERRKKLIPDEISLVGCMTSEHPADIIQATEVRQSLREVSKEATRLLLDAVSGKTKSCQKKIVKPELVIGETSGPVTKK</sequence>
<dbReference type="KEGG" id="taer:GT409_06720"/>
<gene>
    <name evidence="5" type="ORF">GT409_06720</name>
</gene>
<evidence type="ECO:0000313" key="6">
    <source>
        <dbReference type="Proteomes" id="UP000464954"/>
    </source>
</evidence>
<dbReference type="InterPro" id="IPR036388">
    <property type="entry name" value="WH-like_DNA-bd_sf"/>
</dbReference>
<evidence type="ECO:0000256" key="1">
    <source>
        <dbReference type="ARBA" id="ARBA00023015"/>
    </source>
</evidence>
<dbReference type="Gene3D" id="3.40.50.2300">
    <property type="match status" value="2"/>
</dbReference>
<evidence type="ECO:0000256" key="2">
    <source>
        <dbReference type="ARBA" id="ARBA00023125"/>
    </source>
</evidence>
<dbReference type="CDD" id="cd06267">
    <property type="entry name" value="PBP1_LacI_sugar_binding-like"/>
    <property type="match status" value="1"/>
</dbReference>
<organism evidence="5 6">
    <name type="scientific">Tichowtungia aerotolerans</name>
    <dbReference type="NCBI Taxonomy" id="2697043"/>
    <lineage>
        <taxon>Bacteria</taxon>
        <taxon>Pseudomonadati</taxon>
        <taxon>Kiritimatiellota</taxon>
        <taxon>Tichowtungiia</taxon>
        <taxon>Tichowtungiales</taxon>
        <taxon>Tichowtungiaceae</taxon>
        <taxon>Tichowtungia</taxon>
    </lineage>
</organism>
<keyword evidence="2" id="KW-0238">DNA-binding</keyword>
<dbReference type="CDD" id="cd07377">
    <property type="entry name" value="WHTH_GntR"/>
    <property type="match status" value="1"/>
</dbReference>
<dbReference type="EMBL" id="CP047593">
    <property type="protein sequence ID" value="QHI69154.1"/>
    <property type="molecule type" value="Genomic_DNA"/>
</dbReference>
<dbReference type="PANTHER" id="PTHR30146">
    <property type="entry name" value="LACI-RELATED TRANSCRIPTIONAL REPRESSOR"/>
    <property type="match status" value="1"/>
</dbReference>
<keyword evidence="3" id="KW-0804">Transcription</keyword>
<dbReference type="InterPro" id="IPR046335">
    <property type="entry name" value="LacI/GalR-like_sensor"/>
</dbReference>
<dbReference type="GO" id="GO:0003700">
    <property type="term" value="F:DNA-binding transcription factor activity"/>
    <property type="evidence" value="ECO:0007669"/>
    <property type="project" value="InterPro"/>
</dbReference>
<dbReference type="InterPro" id="IPR000524">
    <property type="entry name" value="Tscrpt_reg_HTH_GntR"/>
</dbReference>
<dbReference type="InterPro" id="IPR028082">
    <property type="entry name" value="Peripla_BP_I"/>
</dbReference>